<evidence type="ECO:0000313" key="13">
    <source>
        <dbReference type="EMBL" id="KRT35515.1"/>
    </source>
</evidence>
<sequence length="294" mass="31188">MRSFEEILKLCEVDLEFHEAVVELESRESGKSEDLIYTNMSYMLDAMEQSVNSAINANFKGRMMEDEAQRFERYIAQRDVPLSGKFIAKASRIALSVSQYNANMGRIVAAPTAGSCGILPGLLFAYRDLYGPSRDMLVKALIVAGGVGEVIQKRATLAGAEGGCQAECGAAAAMGSAALVYLEGGSPAASAHAAVLTIKSLMGLVCDPVAGLVEVPCIKRNGTLVSLASLCADMALAGIRSVIPPDEVIDAMRRVGRALPESLRETSKGGLAATPKGRELEKKIFSEVPPMAEI</sequence>
<evidence type="ECO:0000256" key="4">
    <source>
        <dbReference type="ARBA" id="ARBA00022432"/>
    </source>
</evidence>
<organism evidence="13 14">
    <name type="scientific">Acetomicrobium hydrogeniformans ATCC BAA-1850</name>
    <dbReference type="NCBI Taxonomy" id="592015"/>
    <lineage>
        <taxon>Bacteria</taxon>
        <taxon>Thermotogati</taxon>
        <taxon>Synergistota</taxon>
        <taxon>Synergistia</taxon>
        <taxon>Synergistales</taxon>
        <taxon>Acetomicrobiaceae</taxon>
        <taxon>Acetomicrobium</taxon>
    </lineage>
</organism>
<keyword evidence="9 11" id="KW-0456">Lyase</keyword>
<accession>A0A0T5XAX5</accession>
<evidence type="ECO:0000256" key="3">
    <source>
        <dbReference type="ARBA" id="ARBA00008636"/>
    </source>
</evidence>
<keyword evidence="4 11" id="KW-0312">Gluconeogenesis</keyword>
<evidence type="ECO:0000256" key="6">
    <source>
        <dbReference type="ARBA" id="ARBA00022723"/>
    </source>
</evidence>
<dbReference type="EC" id="4.3.1.17" evidence="11"/>
<comment type="pathway">
    <text evidence="2">Carbohydrate biosynthesis; gluconeogenesis.</text>
</comment>
<comment type="cofactor">
    <cofactor evidence="1 11">
        <name>[4Fe-4S] cluster</name>
        <dbReference type="ChEBI" id="CHEBI:49883"/>
    </cofactor>
</comment>
<name>A0A0T5XAX5_9BACT</name>
<dbReference type="STRING" id="592015.HMPREF1705_02746"/>
<dbReference type="Pfam" id="PF03313">
    <property type="entry name" value="SDH_alpha"/>
    <property type="match status" value="1"/>
</dbReference>
<dbReference type="AlphaFoldDB" id="A0A0T5XAX5"/>
<dbReference type="GO" id="GO:0006094">
    <property type="term" value="P:gluconeogenesis"/>
    <property type="evidence" value="ECO:0007669"/>
    <property type="project" value="UniProtKB-KW"/>
</dbReference>
<keyword evidence="8 11" id="KW-0411">Iron-sulfur</keyword>
<dbReference type="RefSeq" id="WP_057940777.1">
    <property type="nucleotide sequence ID" value="NZ_ACJX03000001.1"/>
</dbReference>
<evidence type="ECO:0000256" key="8">
    <source>
        <dbReference type="ARBA" id="ARBA00023014"/>
    </source>
</evidence>
<proteinExistence type="inferred from homology"/>
<evidence type="ECO:0000256" key="5">
    <source>
        <dbReference type="ARBA" id="ARBA00022485"/>
    </source>
</evidence>
<keyword evidence="5 11" id="KW-0004">4Fe-4S</keyword>
<keyword evidence="7 11" id="KW-0408">Iron</keyword>
<dbReference type="InterPro" id="IPR004642">
    <property type="entry name" value="Ser_deHydtase_asu"/>
</dbReference>
<dbReference type="GO" id="GO:0003941">
    <property type="term" value="F:L-serine ammonia-lyase activity"/>
    <property type="evidence" value="ECO:0007669"/>
    <property type="project" value="UniProtKB-UniRule"/>
</dbReference>
<evidence type="ECO:0000256" key="11">
    <source>
        <dbReference type="RuleBase" id="RU366059"/>
    </source>
</evidence>
<dbReference type="PANTHER" id="PTHR30182:SF1">
    <property type="entry name" value="L-SERINE DEHYDRATASE 1"/>
    <property type="match status" value="1"/>
</dbReference>
<evidence type="ECO:0000256" key="10">
    <source>
        <dbReference type="ARBA" id="ARBA00049406"/>
    </source>
</evidence>
<dbReference type="InterPro" id="IPR005130">
    <property type="entry name" value="Ser_deHydtase-like_asu"/>
</dbReference>
<dbReference type="InterPro" id="IPR051318">
    <property type="entry name" value="Fe-S_L-Ser"/>
</dbReference>
<evidence type="ECO:0000256" key="2">
    <source>
        <dbReference type="ARBA" id="ARBA00004742"/>
    </source>
</evidence>
<evidence type="ECO:0000259" key="12">
    <source>
        <dbReference type="Pfam" id="PF03313"/>
    </source>
</evidence>
<dbReference type="OrthoDB" id="9805537at2"/>
<feature type="domain" description="Serine dehydratase-like alpha subunit" evidence="12">
    <location>
        <begin position="14"/>
        <end position="272"/>
    </location>
</feature>
<keyword evidence="6 11" id="KW-0479">Metal-binding</keyword>
<comment type="similarity">
    <text evidence="3 11">Belongs to the iron-sulfur dependent L-serine dehydratase family.</text>
</comment>
<evidence type="ECO:0000256" key="1">
    <source>
        <dbReference type="ARBA" id="ARBA00001966"/>
    </source>
</evidence>
<protein>
    <recommendedName>
        <fullName evidence="11">L-serine dehydratase</fullName>
        <ecNumber evidence="11">4.3.1.17</ecNumber>
    </recommendedName>
</protein>
<comment type="catalytic activity">
    <reaction evidence="10 11">
        <text>L-serine = pyruvate + NH4(+)</text>
        <dbReference type="Rhea" id="RHEA:19169"/>
        <dbReference type="ChEBI" id="CHEBI:15361"/>
        <dbReference type="ChEBI" id="CHEBI:28938"/>
        <dbReference type="ChEBI" id="CHEBI:33384"/>
        <dbReference type="EC" id="4.3.1.17"/>
    </reaction>
</comment>
<dbReference type="GO" id="GO:0051539">
    <property type="term" value="F:4 iron, 4 sulfur cluster binding"/>
    <property type="evidence" value="ECO:0007669"/>
    <property type="project" value="UniProtKB-UniRule"/>
</dbReference>
<dbReference type="Proteomes" id="UP000005273">
    <property type="component" value="Unassembled WGS sequence"/>
</dbReference>
<dbReference type="eggNOG" id="COG1760">
    <property type="taxonomic scope" value="Bacteria"/>
</dbReference>
<dbReference type="EMBL" id="ACJX03000001">
    <property type="protein sequence ID" value="KRT35515.1"/>
    <property type="molecule type" value="Genomic_DNA"/>
</dbReference>
<comment type="caution">
    <text evidence="13">The sequence shown here is derived from an EMBL/GenBank/DDBJ whole genome shotgun (WGS) entry which is preliminary data.</text>
</comment>
<keyword evidence="14" id="KW-1185">Reference proteome</keyword>
<dbReference type="NCBIfam" id="TIGR00718">
    <property type="entry name" value="sda_alpha"/>
    <property type="match status" value="1"/>
</dbReference>
<evidence type="ECO:0000256" key="9">
    <source>
        <dbReference type="ARBA" id="ARBA00023239"/>
    </source>
</evidence>
<evidence type="ECO:0000313" key="14">
    <source>
        <dbReference type="Proteomes" id="UP000005273"/>
    </source>
</evidence>
<evidence type="ECO:0000256" key="7">
    <source>
        <dbReference type="ARBA" id="ARBA00023004"/>
    </source>
</evidence>
<reference evidence="14" key="1">
    <citation type="submission" date="2012-09" db="EMBL/GenBank/DDBJ databases">
        <authorList>
            <person name="Weinstock G."/>
            <person name="Sodergren E."/>
            <person name="Clifton S."/>
            <person name="Fulton L."/>
            <person name="Fulton B."/>
            <person name="Courtney L."/>
            <person name="Fronick C."/>
            <person name="Harrison M."/>
            <person name="Strong C."/>
            <person name="Farmer C."/>
            <person name="Delehaunty K."/>
            <person name="Markovic C."/>
            <person name="Hall O."/>
            <person name="Minx P."/>
            <person name="Tomlinson C."/>
            <person name="Mitreva M."/>
            <person name="Nelson J."/>
            <person name="Hou S."/>
            <person name="Wollam A."/>
            <person name="Pepin K.H."/>
            <person name="Johnson M."/>
            <person name="Bhonagiri V."/>
            <person name="Nash W.E."/>
            <person name="Suruliraj S."/>
            <person name="Warren W."/>
            <person name="Chinwalla A."/>
            <person name="Mardis E.R."/>
            <person name="Wilson R.K."/>
        </authorList>
    </citation>
    <scope>NUCLEOTIDE SEQUENCE [LARGE SCALE GENOMIC DNA]</scope>
    <source>
        <strain evidence="14">OS1</strain>
    </source>
</reference>
<gene>
    <name evidence="13" type="ORF">HMPREF1705_02746</name>
</gene>
<dbReference type="GO" id="GO:0046872">
    <property type="term" value="F:metal ion binding"/>
    <property type="evidence" value="ECO:0007669"/>
    <property type="project" value="UniProtKB-KW"/>
</dbReference>
<dbReference type="PANTHER" id="PTHR30182">
    <property type="entry name" value="L-SERINE DEHYDRATASE"/>
    <property type="match status" value="1"/>
</dbReference>